<feature type="transmembrane region" description="Helical" evidence="5">
    <location>
        <begin position="112"/>
        <end position="131"/>
    </location>
</feature>
<dbReference type="GO" id="GO:0016020">
    <property type="term" value="C:membrane"/>
    <property type="evidence" value="ECO:0007669"/>
    <property type="project" value="UniProtKB-SubCell"/>
</dbReference>
<comment type="subcellular location">
    <subcellularLocation>
        <location evidence="1">Membrane</location>
        <topology evidence="1">Multi-pass membrane protein</topology>
    </subcellularLocation>
</comment>
<feature type="transmembrane region" description="Helical" evidence="5">
    <location>
        <begin position="143"/>
        <end position="165"/>
    </location>
</feature>
<protein>
    <submittedName>
        <fullName evidence="7">Major facilitator superfamily (MFS) profile domain-containing protein</fullName>
    </submittedName>
</protein>
<evidence type="ECO:0000256" key="4">
    <source>
        <dbReference type="ARBA" id="ARBA00023136"/>
    </source>
</evidence>
<accession>A0A914CAM9</accession>
<feature type="transmembrane region" description="Helical" evidence="5">
    <location>
        <begin position="286"/>
        <end position="308"/>
    </location>
</feature>
<keyword evidence="4 5" id="KW-0472">Membrane</keyword>
<sequence length="447" mass="50204">MVSIRKDERHYTLCPKKDSLFGFGIMTYISYPQRWFVLALVCLLALSNATQWISYSAVHNATNAFYCGITNYTEYIADDCGVVYWTSQIFQIVGVVTGIFGMYITDRFGIRVSCFLGTIFNFAGAVIRWTSSLPIVAVEYRLSILYTGQIVAAISQAFFLCLSPKVAEFWFSEHQRALANSLSFIANPFGVMLAKPPTPPSASSDNDNAPEFFEGLFALFRIPIFYVQMLTFGLAFAIQWSLFIASDPMLGDLGYLKITGYLTTLAGLSGCIGSVVAGFVADRTKWFKEIVKTCYIGIALASIMINLFVRQPKKAGFDTVILVVIVMMLGFFSIPVFPISLELGVETTFPIAEATSSGILIIAGQLLLFLMSFGMEYFSKLDWFYGTKIIMEESRNYQLSIDFWTMISILAAIFTIFTLWPRYHRVEFEENVNIRMNRSNSTRSKTG</sequence>
<feature type="transmembrane region" description="Helical" evidence="5">
    <location>
        <begin position="82"/>
        <end position="105"/>
    </location>
</feature>
<dbReference type="Gene3D" id="1.20.1250.20">
    <property type="entry name" value="MFS general substrate transporter like domains"/>
    <property type="match status" value="2"/>
</dbReference>
<dbReference type="WBParaSite" id="ACRNAN_Path_630.g2334.t1">
    <property type="protein sequence ID" value="ACRNAN_Path_630.g2334.t1"/>
    <property type="gene ID" value="ACRNAN_Path_630.g2334"/>
</dbReference>
<dbReference type="SUPFAM" id="SSF103473">
    <property type="entry name" value="MFS general substrate transporter"/>
    <property type="match status" value="1"/>
</dbReference>
<feature type="transmembrane region" description="Helical" evidence="5">
    <location>
        <begin position="35"/>
        <end position="55"/>
    </location>
</feature>
<feature type="transmembrane region" description="Helical" evidence="5">
    <location>
        <begin position="399"/>
        <end position="420"/>
    </location>
</feature>
<keyword evidence="2 5" id="KW-0812">Transmembrane</keyword>
<evidence type="ECO:0000313" key="7">
    <source>
        <dbReference type="WBParaSite" id="ACRNAN_Path_630.g2334.t1"/>
    </source>
</evidence>
<evidence type="ECO:0000256" key="5">
    <source>
        <dbReference type="SAM" id="Phobius"/>
    </source>
</evidence>
<keyword evidence="6" id="KW-1185">Reference proteome</keyword>
<feature type="transmembrane region" description="Helical" evidence="5">
    <location>
        <begin position="258"/>
        <end position="280"/>
    </location>
</feature>
<organism evidence="6 7">
    <name type="scientific">Acrobeloides nanus</name>
    <dbReference type="NCBI Taxonomy" id="290746"/>
    <lineage>
        <taxon>Eukaryota</taxon>
        <taxon>Metazoa</taxon>
        <taxon>Ecdysozoa</taxon>
        <taxon>Nematoda</taxon>
        <taxon>Chromadorea</taxon>
        <taxon>Rhabditida</taxon>
        <taxon>Tylenchina</taxon>
        <taxon>Cephalobomorpha</taxon>
        <taxon>Cephaloboidea</taxon>
        <taxon>Cephalobidae</taxon>
        <taxon>Acrobeloides</taxon>
    </lineage>
</organism>
<dbReference type="PANTHER" id="PTHR10924:SF8">
    <property type="entry name" value="MFS DOMAIN-CONTAINING PROTEIN-RELATED"/>
    <property type="match status" value="1"/>
</dbReference>
<reference evidence="7" key="1">
    <citation type="submission" date="2022-11" db="UniProtKB">
        <authorList>
            <consortium name="WormBaseParasite"/>
        </authorList>
    </citation>
    <scope>IDENTIFICATION</scope>
</reference>
<feature type="transmembrane region" description="Helical" evidence="5">
    <location>
        <begin position="359"/>
        <end position="378"/>
    </location>
</feature>
<dbReference type="AlphaFoldDB" id="A0A914CAM9"/>
<feature type="transmembrane region" description="Helical" evidence="5">
    <location>
        <begin position="320"/>
        <end position="339"/>
    </location>
</feature>
<evidence type="ECO:0000313" key="6">
    <source>
        <dbReference type="Proteomes" id="UP000887540"/>
    </source>
</evidence>
<dbReference type="PANTHER" id="PTHR10924">
    <property type="entry name" value="MAJOR FACILITATOR SUPERFAMILY PROTEIN-RELATED"/>
    <property type="match status" value="1"/>
</dbReference>
<dbReference type="InterPro" id="IPR036259">
    <property type="entry name" value="MFS_trans_sf"/>
</dbReference>
<feature type="transmembrane region" description="Helical" evidence="5">
    <location>
        <begin position="224"/>
        <end position="246"/>
    </location>
</feature>
<dbReference type="Proteomes" id="UP000887540">
    <property type="component" value="Unplaced"/>
</dbReference>
<name>A0A914CAM9_9BILA</name>
<evidence type="ECO:0000256" key="2">
    <source>
        <dbReference type="ARBA" id="ARBA00022692"/>
    </source>
</evidence>
<dbReference type="InterPro" id="IPR049680">
    <property type="entry name" value="FLVCR1-2_SLC49-like"/>
</dbReference>
<evidence type="ECO:0000256" key="1">
    <source>
        <dbReference type="ARBA" id="ARBA00004141"/>
    </source>
</evidence>
<evidence type="ECO:0000256" key="3">
    <source>
        <dbReference type="ARBA" id="ARBA00022989"/>
    </source>
</evidence>
<proteinExistence type="predicted"/>
<keyword evidence="3 5" id="KW-1133">Transmembrane helix</keyword>